<dbReference type="Pfam" id="PF21789">
    <property type="entry name" value="TNP-like_RNaseH_C"/>
    <property type="match status" value="1"/>
</dbReference>
<feature type="compositionally biased region" description="Polar residues" evidence="1">
    <location>
        <begin position="7"/>
        <end position="24"/>
    </location>
</feature>
<feature type="domain" description="Transposable element P transposase-like GTP-binding insertion" evidence="3">
    <location>
        <begin position="345"/>
        <end position="436"/>
    </location>
</feature>
<dbReference type="OrthoDB" id="7474070at2759"/>
<protein>
    <recommendedName>
        <fullName evidence="7">Transposable element P transposase</fullName>
    </recommendedName>
</protein>
<gene>
    <name evidence="5" type="ORF">MELIAE_LOCUS3494</name>
</gene>
<evidence type="ECO:0000256" key="1">
    <source>
        <dbReference type="SAM" id="MobiDB-lite"/>
    </source>
</evidence>
<dbReference type="InterPro" id="IPR048367">
    <property type="entry name" value="TNP-like_RNaseH_C"/>
</dbReference>
<proteinExistence type="predicted"/>
<evidence type="ECO:0008006" key="7">
    <source>
        <dbReference type="Google" id="ProtNLM"/>
    </source>
</evidence>
<feature type="domain" description="Transposable element P transposase-like RNase H C-terminal" evidence="4">
    <location>
        <begin position="517"/>
        <end position="549"/>
    </location>
</feature>
<organism evidence="5 6">
    <name type="scientific">Brassicogethes aeneus</name>
    <name type="common">Rape pollen beetle</name>
    <name type="synonym">Meligethes aeneus</name>
    <dbReference type="NCBI Taxonomy" id="1431903"/>
    <lineage>
        <taxon>Eukaryota</taxon>
        <taxon>Metazoa</taxon>
        <taxon>Ecdysozoa</taxon>
        <taxon>Arthropoda</taxon>
        <taxon>Hexapoda</taxon>
        <taxon>Insecta</taxon>
        <taxon>Pterygota</taxon>
        <taxon>Neoptera</taxon>
        <taxon>Endopterygota</taxon>
        <taxon>Coleoptera</taxon>
        <taxon>Polyphaga</taxon>
        <taxon>Cucujiformia</taxon>
        <taxon>Nitidulidae</taxon>
        <taxon>Meligethinae</taxon>
        <taxon>Brassicogethes</taxon>
    </lineage>
</organism>
<evidence type="ECO:0000313" key="6">
    <source>
        <dbReference type="Proteomes" id="UP001154078"/>
    </source>
</evidence>
<sequence>MLPACSSDPSTPPQTHSNPGRTRSRTFRNIENLSVKDSSPRKKKLIKIIHNREDHLRKIKKLCKNRANDIKALTNLSDSKVVQNLFQGMSSVTSNFLISQIRNFKVKGSKGRRWTLDDKILALCIFKRSPRCYNLLRKFVALPNKTTILSLLKRVPFQVGINEHIFKNINDSLAQGIDRSCALLYDEMDIQENVQHDEGEDMIFGFEDFGGGVKSGRTMKPANKALVFMLVGLSHNWKQPVAFYFSSNGCNSTTLKECLFEVLYAAKHYAKVDVVTTICDMGVSNVKCLKELGVTIEKPSFSFENEQVFAMYDPPHLLKCFYSLFRKHNVLIPITSSDGSQSIMEARFSDIVRAHEIDKNNPLIFRSMHKIKETHLKPIMRYAMKVSVAAQMFSHTVGAFLYSLISSGVVESRVIATATFVKEVDTLFDSFNGRTNRAPEGKDLRCAVTDESLHLNYWAEAYEKVKSWTFKRLTKNGAIKTSKPPSQIGWLTSLNAIRGVWNHLKNKGCSLLRPRSLNQDPLENLFGAIRYGCGSNDNPTVKQFIGSFKTQILNGLANKAFATNCEEDENVLLTNLKQFLNVDGEGGEPKEQEIIIESPEDSVSEATSDDIAAAVSSGSPDVFSVAYVAGFIMKGIKKKINCKLCNVKLASESFELHNIYIYNKEWSEKKNSLLYPSENFTVAVGKGIVALETLLDKCASNRKILLTCQNELKNKIDFEWLLCSKHKNNIRSITIKSICKIGIPWWCKRKNQKIKEIRKEKRANKRKVKKFHHE</sequence>
<evidence type="ECO:0000259" key="2">
    <source>
        <dbReference type="Pfam" id="PF21787"/>
    </source>
</evidence>
<feature type="region of interest" description="Disordered" evidence="1">
    <location>
        <begin position="1"/>
        <end position="24"/>
    </location>
</feature>
<accession>A0A9P0AVU1</accession>
<evidence type="ECO:0000259" key="4">
    <source>
        <dbReference type="Pfam" id="PF21789"/>
    </source>
</evidence>
<name>A0A9P0AVU1_BRAAE</name>
<keyword evidence="6" id="KW-1185">Reference proteome</keyword>
<reference evidence="5" key="1">
    <citation type="submission" date="2021-12" db="EMBL/GenBank/DDBJ databases">
        <authorList>
            <person name="King R."/>
        </authorList>
    </citation>
    <scope>NUCLEOTIDE SEQUENCE</scope>
</reference>
<dbReference type="Pfam" id="PF21787">
    <property type="entry name" value="TNP-like_RNaseH_N"/>
    <property type="match status" value="1"/>
</dbReference>
<evidence type="ECO:0000259" key="3">
    <source>
        <dbReference type="Pfam" id="PF21788"/>
    </source>
</evidence>
<dbReference type="Proteomes" id="UP001154078">
    <property type="component" value="Chromosome 2"/>
</dbReference>
<feature type="domain" description="Transposable element P transposase-like RNase H" evidence="2">
    <location>
        <begin position="158"/>
        <end position="293"/>
    </location>
</feature>
<dbReference type="AlphaFoldDB" id="A0A9P0AVU1"/>
<dbReference type="InterPro" id="IPR048365">
    <property type="entry name" value="TNP-like_RNaseH_N"/>
</dbReference>
<dbReference type="Pfam" id="PF21788">
    <property type="entry name" value="TNP-like_GBD"/>
    <property type="match status" value="1"/>
</dbReference>
<evidence type="ECO:0000313" key="5">
    <source>
        <dbReference type="EMBL" id="CAH0550751.1"/>
    </source>
</evidence>
<dbReference type="InterPro" id="IPR048366">
    <property type="entry name" value="TNP-like_GBD"/>
</dbReference>
<dbReference type="EMBL" id="OV121133">
    <property type="protein sequence ID" value="CAH0550751.1"/>
    <property type="molecule type" value="Genomic_DNA"/>
</dbReference>